<dbReference type="InterPro" id="IPR036291">
    <property type="entry name" value="NAD(P)-bd_dom_sf"/>
</dbReference>
<reference evidence="3 6" key="2">
    <citation type="submission" date="2021-08" db="EMBL/GenBank/DDBJ databases">
        <title>Complete genome sequence of the strain Aneurinibacillus thermoaerophilus CCM 8960.</title>
        <authorList>
            <person name="Musilova J."/>
            <person name="Kourilova X."/>
            <person name="Pernicova I."/>
            <person name="Bezdicek M."/>
            <person name="Lengerova M."/>
            <person name="Obruca S."/>
            <person name="Sedlar K."/>
        </authorList>
    </citation>
    <scope>NUCLEOTIDE SEQUENCE [LARGE SCALE GENOMIC DNA]</scope>
    <source>
        <strain evidence="3 6">CCM 8960</strain>
    </source>
</reference>
<protein>
    <submittedName>
        <fullName evidence="4">3-oxoacyl-[acyl-carrier protein] reductase</fullName>
    </submittedName>
    <submittedName>
        <fullName evidence="3">SDR family oxidoreductase</fullName>
    </submittedName>
</protein>
<dbReference type="FunFam" id="3.40.50.720:FF:000173">
    <property type="entry name" value="3-oxoacyl-[acyl-carrier protein] reductase"/>
    <property type="match status" value="1"/>
</dbReference>
<keyword evidence="2" id="KW-0560">Oxidoreductase</keyword>
<evidence type="ECO:0000256" key="1">
    <source>
        <dbReference type="ARBA" id="ARBA00006484"/>
    </source>
</evidence>
<dbReference type="RefSeq" id="WP_057897750.1">
    <property type="nucleotide sequence ID" value="NZ_CP080764.1"/>
</dbReference>
<dbReference type="InterPro" id="IPR002347">
    <property type="entry name" value="SDR_fam"/>
</dbReference>
<organism evidence="4 5">
    <name type="scientific">Aneurinibacillus thermoaerophilus</name>
    <dbReference type="NCBI Taxonomy" id="143495"/>
    <lineage>
        <taxon>Bacteria</taxon>
        <taxon>Bacillati</taxon>
        <taxon>Bacillota</taxon>
        <taxon>Bacilli</taxon>
        <taxon>Bacillales</taxon>
        <taxon>Paenibacillaceae</taxon>
        <taxon>Aneurinibacillus group</taxon>
        <taxon>Aneurinibacillus</taxon>
    </lineage>
</organism>
<dbReference type="PRINTS" id="PR00081">
    <property type="entry name" value="GDHRDH"/>
</dbReference>
<sequence length="261" mass="29039">MKRNRTALITGSAKGLGVRIAHELAAEGMDIALNYRTSAEEANKLREELIQRYDVNTLLIQGDVSRSEDAEQMVKTVIEAWNRLDILVLNAGPYIKERKKLADYKIGEWDQMIHGNLSSAFYLCRAAIPHMRRNRWGRIITIGFEKAQTAPGWMYRSAFAAAKTGLVSLTRTIALEEAEYGITANMVCPGDIVGEAKEKYITDVRGLSDPGTPVGRPGTGEDIARAITFFCSEYSDFITGTVLEVTGGKDVLNKYKLEREK</sequence>
<dbReference type="EMBL" id="CP080764">
    <property type="protein sequence ID" value="QYY42250.1"/>
    <property type="molecule type" value="Genomic_DNA"/>
</dbReference>
<dbReference type="EMBL" id="FNDE01000022">
    <property type="protein sequence ID" value="SDH38121.1"/>
    <property type="molecule type" value="Genomic_DNA"/>
</dbReference>
<comment type="similarity">
    <text evidence="1">Belongs to the short-chain dehydrogenases/reductases (SDR) family.</text>
</comment>
<evidence type="ECO:0000313" key="4">
    <source>
        <dbReference type="EMBL" id="SDH38121.1"/>
    </source>
</evidence>
<dbReference type="GeneID" id="97142789"/>
<dbReference type="Proteomes" id="UP000198956">
    <property type="component" value="Unassembled WGS sequence"/>
</dbReference>
<dbReference type="AlphaFoldDB" id="A0A1G8BY25"/>
<dbReference type="OrthoDB" id="9803333at2"/>
<dbReference type="SUPFAM" id="SSF51735">
    <property type="entry name" value="NAD(P)-binding Rossmann-fold domains"/>
    <property type="match status" value="1"/>
</dbReference>
<evidence type="ECO:0000313" key="6">
    <source>
        <dbReference type="Proteomes" id="UP000826616"/>
    </source>
</evidence>
<dbReference type="CDD" id="cd05233">
    <property type="entry name" value="SDR_c"/>
    <property type="match status" value="1"/>
</dbReference>
<dbReference type="GO" id="GO:0016491">
    <property type="term" value="F:oxidoreductase activity"/>
    <property type="evidence" value="ECO:0007669"/>
    <property type="project" value="UniProtKB-KW"/>
</dbReference>
<evidence type="ECO:0000313" key="3">
    <source>
        <dbReference type="EMBL" id="QYY42250.1"/>
    </source>
</evidence>
<gene>
    <name evidence="3" type="ORF">K3F53_15505</name>
    <name evidence="4" type="ORF">SAMN04489735_102225</name>
</gene>
<accession>A0A1G8BY25</accession>
<evidence type="ECO:0000256" key="2">
    <source>
        <dbReference type="ARBA" id="ARBA00023002"/>
    </source>
</evidence>
<evidence type="ECO:0000313" key="5">
    <source>
        <dbReference type="Proteomes" id="UP000198956"/>
    </source>
</evidence>
<reference evidence="4 5" key="1">
    <citation type="submission" date="2016-10" db="EMBL/GenBank/DDBJ databases">
        <authorList>
            <person name="de Groot N.N."/>
        </authorList>
    </citation>
    <scope>NUCLEOTIDE SEQUENCE [LARGE SCALE GENOMIC DNA]</scope>
    <source>
        <strain evidence="4 5">L 420-91</strain>
    </source>
</reference>
<dbReference type="Pfam" id="PF13561">
    <property type="entry name" value="adh_short_C2"/>
    <property type="match status" value="1"/>
</dbReference>
<dbReference type="InterPro" id="IPR050259">
    <property type="entry name" value="SDR"/>
</dbReference>
<dbReference type="Proteomes" id="UP000826616">
    <property type="component" value="Chromosome"/>
</dbReference>
<dbReference type="Gene3D" id="3.40.50.720">
    <property type="entry name" value="NAD(P)-binding Rossmann-like Domain"/>
    <property type="match status" value="1"/>
</dbReference>
<keyword evidence="6" id="KW-1185">Reference proteome</keyword>
<proteinExistence type="inferred from homology"/>
<dbReference type="PANTHER" id="PTHR42879:SF2">
    <property type="entry name" value="3-OXOACYL-[ACYL-CARRIER-PROTEIN] REDUCTASE FABG"/>
    <property type="match status" value="1"/>
</dbReference>
<name>A0A1G8BY25_ANETH</name>
<dbReference type="PANTHER" id="PTHR42879">
    <property type="entry name" value="3-OXOACYL-(ACYL-CARRIER-PROTEIN) REDUCTASE"/>
    <property type="match status" value="1"/>
</dbReference>